<accession>A0A6C0BYC5</accession>
<dbReference type="AlphaFoldDB" id="A0A6C0BYC5"/>
<evidence type="ECO:0000313" key="1">
    <source>
        <dbReference type="EMBL" id="QHS97082.1"/>
    </source>
</evidence>
<proteinExistence type="predicted"/>
<reference evidence="1" key="1">
    <citation type="journal article" date="2020" name="Nature">
        <title>Giant virus diversity and host interactions through global metagenomics.</title>
        <authorList>
            <person name="Schulz F."/>
            <person name="Roux S."/>
            <person name="Paez-Espino D."/>
            <person name="Jungbluth S."/>
            <person name="Walsh D.A."/>
            <person name="Denef V.J."/>
            <person name="McMahon K.D."/>
            <person name="Konstantinidis K.T."/>
            <person name="Eloe-Fadrosh E.A."/>
            <person name="Kyrpides N.C."/>
            <person name="Woyke T."/>
        </authorList>
    </citation>
    <scope>NUCLEOTIDE SEQUENCE</scope>
    <source>
        <strain evidence="1">GVMAG-M-3300020166-5</strain>
    </source>
</reference>
<evidence type="ECO:0008006" key="2">
    <source>
        <dbReference type="Google" id="ProtNLM"/>
    </source>
</evidence>
<sequence length="134" mass="15762">MDSQMNDPTYPSICIPRTWKNVTWQLVKDAFEEVLGPGCVERVDVVSREAKNGESFNKIFIHFNAWPNTEEAQHIRQNIHEGKTIKMVYQFPWYWKCVKSNVPKRRWNGRRPFMEVMGEEDAQMLLEEGRGSGQ</sequence>
<protein>
    <recommendedName>
        <fullName evidence="2">RRM domain-containing protein</fullName>
    </recommendedName>
</protein>
<name>A0A6C0BYC5_9ZZZZ</name>
<dbReference type="EMBL" id="MN739285">
    <property type="protein sequence ID" value="QHS97082.1"/>
    <property type="molecule type" value="Genomic_DNA"/>
</dbReference>
<organism evidence="1">
    <name type="scientific">viral metagenome</name>
    <dbReference type="NCBI Taxonomy" id="1070528"/>
    <lineage>
        <taxon>unclassified sequences</taxon>
        <taxon>metagenomes</taxon>
        <taxon>organismal metagenomes</taxon>
    </lineage>
</organism>